<comment type="caution">
    <text evidence="2">The sequence shown here is derived from an EMBL/GenBank/DDBJ whole genome shotgun (WGS) entry which is preliminary data.</text>
</comment>
<evidence type="ECO:0000313" key="2">
    <source>
        <dbReference type="EMBL" id="NKY53575.1"/>
    </source>
</evidence>
<gene>
    <name evidence="2" type="ORF">HGA08_25595</name>
</gene>
<feature type="chain" id="PRO_5038363959" evidence="1">
    <location>
        <begin position="26"/>
        <end position="175"/>
    </location>
</feature>
<dbReference type="AlphaFoldDB" id="A0A846Y5L6"/>
<dbReference type="Pfam" id="PF04314">
    <property type="entry name" value="PCuAC"/>
    <property type="match status" value="1"/>
</dbReference>
<protein>
    <submittedName>
        <fullName evidence="2">Copper chaperone PCu(A)C</fullName>
    </submittedName>
</protein>
<dbReference type="PANTHER" id="PTHR36302">
    <property type="entry name" value="BLR7088 PROTEIN"/>
    <property type="match status" value="1"/>
</dbReference>
<dbReference type="InterPro" id="IPR007410">
    <property type="entry name" value="LpqE-like"/>
</dbReference>
<reference evidence="2 3" key="1">
    <citation type="submission" date="2020-04" db="EMBL/GenBank/DDBJ databases">
        <title>MicrobeNet Type strains.</title>
        <authorList>
            <person name="Nicholson A.C."/>
        </authorList>
    </citation>
    <scope>NUCLEOTIDE SEQUENCE [LARGE SCALE GENOMIC DNA]</scope>
    <source>
        <strain evidence="2 3">JCM 12354</strain>
    </source>
</reference>
<evidence type="ECO:0000256" key="1">
    <source>
        <dbReference type="SAM" id="SignalP"/>
    </source>
</evidence>
<organism evidence="2 3">
    <name type="scientific">Nocardia vermiculata</name>
    <dbReference type="NCBI Taxonomy" id="257274"/>
    <lineage>
        <taxon>Bacteria</taxon>
        <taxon>Bacillati</taxon>
        <taxon>Actinomycetota</taxon>
        <taxon>Actinomycetes</taxon>
        <taxon>Mycobacteriales</taxon>
        <taxon>Nocardiaceae</taxon>
        <taxon>Nocardia</taxon>
    </lineage>
</organism>
<keyword evidence="3" id="KW-1185">Reference proteome</keyword>
<dbReference type="EMBL" id="JAAXOP010000019">
    <property type="protein sequence ID" value="NKY53575.1"/>
    <property type="molecule type" value="Genomic_DNA"/>
</dbReference>
<name>A0A846Y5L6_9NOCA</name>
<sequence>MKNSMRRGALAAALTFAALSTGACSQSDSESTGRQADSIVVHEQWVKAADSGMTAVFAEFRNSADTDARVVAASSPAAGRAELHEMAPGSTGSTVMRPKAGGFAIPAGSSYELTPGGDHLMLMDLTAPLTPGAETEITLRCEDGSTTTFTAQVRDFAGGQENYEPSGPAAPAHHG</sequence>
<dbReference type="InterPro" id="IPR036182">
    <property type="entry name" value="PCuAC_sf"/>
</dbReference>
<dbReference type="PROSITE" id="PS51257">
    <property type="entry name" value="PROKAR_LIPOPROTEIN"/>
    <property type="match status" value="1"/>
</dbReference>
<dbReference type="RefSeq" id="WP_084475202.1">
    <property type="nucleotide sequence ID" value="NZ_JAAXOP010000019.1"/>
</dbReference>
<keyword evidence="1" id="KW-0732">Signal</keyword>
<dbReference type="Gene3D" id="2.60.40.1890">
    <property type="entry name" value="PCu(A)C copper chaperone"/>
    <property type="match status" value="1"/>
</dbReference>
<feature type="signal peptide" evidence="1">
    <location>
        <begin position="1"/>
        <end position="25"/>
    </location>
</feature>
<dbReference type="Proteomes" id="UP000565711">
    <property type="component" value="Unassembled WGS sequence"/>
</dbReference>
<accession>A0A846Y5L6</accession>
<evidence type="ECO:0000313" key="3">
    <source>
        <dbReference type="Proteomes" id="UP000565711"/>
    </source>
</evidence>
<dbReference type="InterPro" id="IPR058248">
    <property type="entry name" value="Lxx211020-like"/>
</dbReference>
<dbReference type="SUPFAM" id="SSF110087">
    <property type="entry name" value="DR1885-like metal-binding protein"/>
    <property type="match status" value="1"/>
</dbReference>
<dbReference type="PANTHER" id="PTHR36302:SF1">
    <property type="entry name" value="COPPER CHAPERONE PCU(A)C"/>
    <property type="match status" value="1"/>
</dbReference>
<proteinExistence type="predicted"/>